<feature type="compositionally biased region" description="Pro residues" evidence="1">
    <location>
        <begin position="255"/>
        <end position="268"/>
    </location>
</feature>
<dbReference type="Proteomes" id="UP000555728">
    <property type="component" value="Unassembled WGS sequence"/>
</dbReference>
<proteinExistence type="predicted"/>
<gene>
    <name evidence="3" type="ORF">GGD88_002776</name>
</gene>
<dbReference type="EMBL" id="JACIGI010000026">
    <property type="protein sequence ID" value="MBB4287032.1"/>
    <property type="molecule type" value="Genomic_DNA"/>
</dbReference>
<reference evidence="3 4" key="1">
    <citation type="submission" date="2020-08" db="EMBL/GenBank/DDBJ databases">
        <title>Genome sequencing of Purple Non-Sulfur Bacteria from various extreme environments.</title>
        <authorList>
            <person name="Mayer M."/>
        </authorList>
    </citation>
    <scope>NUCLEOTIDE SEQUENCE [LARGE SCALE GENOMIC DNA]</scope>
    <source>
        <strain evidence="3 4">JA135</strain>
    </source>
</reference>
<protein>
    <submittedName>
        <fullName evidence="3">Catechol 2,3-dioxygenase-like lactoylglutathione lyase family enzyme</fullName>
    </submittedName>
</protein>
<keyword evidence="3" id="KW-0456">Lyase</keyword>
<dbReference type="AlphaFoldDB" id="A0A7W6S1J4"/>
<keyword evidence="2" id="KW-0812">Transmembrane</keyword>
<accession>A0A7W6S1J4</accession>
<evidence type="ECO:0000313" key="4">
    <source>
        <dbReference type="Proteomes" id="UP000555728"/>
    </source>
</evidence>
<dbReference type="RefSeq" id="WP_221237154.1">
    <property type="nucleotide sequence ID" value="NZ_JACIGI010000026.1"/>
</dbReference>
<evidence type="ECO:0000256" key="1">
    <source>
        <dbReference type="SAM" id="MobiDB-lite"/>
    </source>
</evidence>
<dbReference type="GO" id="GO:0016829">
    <property type="term" value="F:lyase activity"/>
    <property type="evidence" value="ECO:0007669"/>
    <property type="project" value="UniProtKB-KW"/>
</dbReference>
<feature type="region of interest" description="Disordered" evidence="1">
    <location>
        <begin position="247"/>
        <end position="317"/>
    </location>
</feature>
<feature type="compositionally biased region" description="Gly residues" evidence="1">
    <location>
        <begin position="293"/>
        <end position="302"/>
    </location>
</feature>
<keyword evidence="3" id="KW-0560">Oxidoreductase</keyword>
<dbReference type="GO" id="GO:0051213">
    <property type="term" value="F:dioxygenase activity"/>
    <property type="evidence" value="ECO:0007669"/>
    <property type="project" value="UniProtKB-KW"/>
</dbReference>
<organism evidence="3 4">
    <name type="scientific">Roseospira goensis</name>
    <dbReference type="NCBI Taxonomy" id="391922"/>
    <lineage>
        <taxon>Bacteria</taxon>
        <taxon>Pseudomonadati</taxon>
        <taxon>Pseudomonadota</taxon>
        <taxon>Alphaproteobacteria</taxon>
        <taxon>Rhodospirillales</taxon>
        <taxon>Rhodospirillaceae</taxon>
        <taxon>Roseospira</taxon>
    </lineage>
</organism>
<keyword evidence="4" id="KW-1185">Reference proteome</keyword>
<sequence>MSAPGAPGRPWTGGDGGDPGGWAVAPVARGSIALFLALYLLLLAFFIMLNALSSLERQRASAVLDSLTLTFSASRDAEEARPGPLPLDDLTGQARAAETVIALVTDLFRADVPSVRVERINPGRAVELALRTEAVFQPGAARLRDRRAAMLDSVVAALAGAPTGRRFEMAVVLQTAPEGDTGPGPGRLPVSGDDLATRRAGVFGATMAARGAAPGSVIVGLAPGDPAWLRLTFRVVDVTRWDPDLGRAPADAVPIDPPPRDPASPAPAAPAQGPQPGREGATMRDQGPPGPGQPGRGTGLGEDAGAAARPLPEQMEP</sequence>
<feature type="transmembrane region" description="Helical" evidence="2">
    <location>
        <begin position="32"/>
        <end position="52"/>
    </location>
</feature>
<feature type="compositionally biased region" description="Low complexity" evidence="1">
    <location>
        <begin position="269"/>
        <end position="280"/>
    </location>
</feature>
<name>A0A7W6S1J4_9PROT</name>
<comment type="caution">
    <text evidence="3">The sequence shown here is derived from an EMBL/GenBank/DDBJ whole genome shotgun (WGS) entry which is preliminary data.</text>
</comment>
<evidence type="ECO:0000313" key="3">
    <source>
        <dbReference type="EMBL" id="MBB4287032.1"/>
    </source>
</evidence>
<keyword evidence="2" id="KW-0472">Membrane</keyword>
<keyword evidence="2" id="KW-1133">Transmembrane helix</keyword>
<evidence type="ECO:0000256" key="2">
    <source>
        <dbReference type="SAM" id="Phobius"/>
    </source>
</evidence>
<keyword evidence="3" id="KW-0223">Dioxygenase</keyword>